<proteinExistence type="predicted"/>
<feature type="compositionally biased region" description="Basic and acidic residues" evidence="1">
    <location>
        <begin position="122"/>
        <end position="143"/>
    </location>
</feature>
<feature type="region of interest" description="Disordered" evidence="1">
    <location>
        <begin position="111"/>
        <end position="155"/>
    </location>
</feature>
<dbReference type="RefSeq" id="WP_055638993.1">
    <property type="nucleotide sequence ID" value="NZ_KQ948768.1"/>
</dbReference>
<evidence type="ECO:0000313" key="3">
    <source>
        <dbReference type="Proteomes" id="UP000052982"/>
    </source>
</evidence>
<organism evidence="2 3">
    <name type="scientific">Streptomyces griseoruber</name>
    <dbReference type="NCBI Taxonomy" id="1943"/>
    <lineage>
        <taxon>Bacteria</taxon>
        <taxon>Bacillati</taxon>
        <taxon>Actinomycetota</taxon>
        <taxon>Actinomycetes</taxon>
        <taxon>Kitasatosporales</taxon>
        <taxon>Streptomycetaceae</taxon>
        <taxon>Streptomyces</taxon>
    </lineage>
</organism>
<gene>
    <name evidence="2" type="ORF">AQJ64_17900</name>
</gene>
<evidence type="ECO:0000313" key="2">
    <source>
        <dbReference type="EMBL" id="KUN83067.1"/>
    </source>
</evidence>
<dbReference type="EMBL" id="LMWW01000026">
    <property type="protein sequence ID" value="KUN83067.1"/>
    <property type="molecule type" value="Genomic_DNA"/>
</dbReference>
<protein>
    <submittedName>
        <fullName evidence="2">Uncharacterized protein</fullName>
    </submittedName>
</protein>
<dbReference type="OrthoDB" id="4213809at2"/>
<keyword evidence="3" id="KW-1185">Reference proteome</keyword>
<evidence type="ECO:0000256" key="1">
    <source>
        <dbReference type="SAM" id="MobiDB-lite"/>
    </source>
</evidence>
<comment type="caution">
    <text evidence="2">The sequence shown here is derived from an EMBL/GenBank/DDBJ whole genome shotgun (WGS) entry which is preliminary data.</text>
</comment>
<dbReference type="AlphaFoldDB" id="A0A101SZL1"/>
<dbReference type="Proteomes" id="UP000052982">
    <property type="component" value="Unassembled WGS sequence"/>
</dbReference>
<sequence length="155" mass="16231">MNENVIALRFTDRATAYQALSGLRNLSAASTEVLGAVLIENLEDGAVRVTDGVDGAAGRNATADAYIAHAPAASTVILAEVRETSTDTLDMLSLWYGAALERLPADAVRGGLHATEGAPGRSGREEATYWRDGECADAARKPSDGVTTPRRMNAA</sequence>
<name>A0A101SZL1_9ACTN</name>
<reference evidence="2 3" key="1">
    <citation type="submission" date="2015-10" db="EMBL/GenBank/DDBJ databases">
        <title>Draft genome sequence of Streptomyces griseoruber DSM 40281, type strain for the species Streptomyces griseoruber.</title>
        <authorList>
            <person name="Ruckert C."/>
            <person name="Winkler A."/>
            <person name="Kalinowski J."/>
            <person name="Kampfer P."/>
            <person name="Glaeser S."/>
        </authorList>
    </citation>
    <scope>NUCLEOTIDE SEQUENCE [LARGE SCALE GENOMIC DNA]</scope>
    <source>
        <strain evidence="2 3">DSM 40281</strain>
    </source>
</reference>
<accession>A0A101SZL1</accession>